<dbReference type="InterPro" id="IPR036397">
    <property type="entry name" value="RNaseH_sf"/>
</dbReference>
<dbReference type="PANTHER" id="PTHR47331">
    <property type="entry name" value="PHD-TYPE DOMAIN-CONTAINING PROTEIN"/>
    <property type="match status" value="1"/>
</dbReference>
<evidence type="ECO:0000313" key="1">
    <source>
        <dbReference type="EMBL" id="KYM82966.1"/>
    </source>
</evidence>
<accession>A0A151I3F2</accession>
<proteinExistence type="predicted"/>
<dbReference type="AlphaFoldDB" id="A0A151I3F2"/>
<reference evidence="1 2" key="1">
    <citation type="submission" date="2015-09" db="EMBL/GenBank/DDBJ databases">
        <title>Atta colombica WGS genome.</title>
        <authorList>
            <person name="Nygaard S."/>
            <person name="Hu H."/>
            <person name="Boomsma J."/>
            <person name="Zhang G."/>
        </authorList>
    </citation>
    <scope>NUCLEOTIDE SEQUENCE [LARGE SCALE GENOMIC DNA]</scope>
    <source>
        <strain evidence="1">Treedump-2</strain>
        <tissue evidence="1">Whole body</tissue>
    </source>
</reference>
<gene>
    <name evidence="1" type="ORF">ALC53_06561</name>
</gene>
<organism evidence="1 2">
    <name type="scientific">Atta colombica</name>
    <dbReference type="NCBI Taxonomy" id="520822"/>
    <lineage>
        <taxon>Eukaryota</taxon>
        <taxon>Metazoa</taxon>
        <taxon>Ecdysozoa</taxon>
        <taxon>Arthropoda</taxon>
        <taxon>Hexapoda</taxon>
        <taxon>Insecta</taxon>
        <taxon>Pterygota</taxon>
        <taxon>Neoptera</taxon>
        <taxon>Endopterygota</taxon>
        <taxon>Hymenoptera</taxon>
        <taxon>Apocrita</taxon>
        <taxon>Aculeata</taxon>
        <taxon>Formicoidea</taxon>
        <taxon>Formicidae</taxon>
        <taxon>Myrmicinae</taxon>
        <taxon>Atta</taxon>
    </lineage>
</organism>
<dbReference type="Proteomes" id="UP000078540">
    <property type="component" value="Unassembled WGS sequence"/>
</dbReference>
<evidence type="ECO:0000313" key="2">
    <source>
        <dbReference type="Proteomes" id="UP000078540"/>
    </source>
</evidence>
<sequence>IECIVIDRITGKIPTFSLGRNKFNLPRNIRLADPRFHISSDIDFLIGVDLLWNLICVGQLKSSDKHLTLQKMRLGWILDSTIDRHKSDLISILMRFRFFTLTVDELKLIRDETIQLLKLGAFELTKWAVERWRHVASPENPADTLSRGINPYDLIEAERWRNEFLKWDEEHWPPSVFPRLDNDLPEQRKIRVAESTFHSYIIDDLLNKHSNLNKICRIIAYCLRLSKAHWEHRILTFMSPVETSTALDCICRTVYNSEHFKLTRGFASHDFVCKCIWPISLRSTVREIIQKCVTCFRAKPNQSEALMGSLPASEAFIAAFKRFISRKDRPAHIYSDNGTTFVGAHKQIQELYDMYNDPQVQSEIKNFLRELEISWSFTPSYIFFYLVHVLTRVIEAYN</sequence>
<keyword evidence="2" id="KW-1185">Reference proteome</keyword>
<dbReference type="EMBL" id="KQ976503">
    <property type="protein sequence ID" value="KYM82966.1"/>
    <property type="molecule type" value="Genomic_DNA"/>
</dbReference>
<name>A0A151I3F2_9HYME</name>
<dbReference type="GO" id="GO:0003676">
    <property type="term" value="F:nucleic acid binding"/>
    <property type="evidence" value="ECO:0007669"/>
    <property type="project" value="InterPro"/>
</dbReference>
<feature type="non-terminal residue" evidence="1">
    <location>
        <position position="1"/>
    </location>
</feature>
<dbReference type="STRING" id="520822.A0A151I3F2"/>
<protein>
    <submittedName>
        <fullName evidence="1">Uncharacterized protein</fullName>
    </submittedName>
</protein>
<dbReference type="Gene3D" id="3.30.420.10">
    <property type="entry name" value="Ribonuclease H-like superfamily/Ribonuclease H"/>
    <property type="match status" value="1"/>
</dbReference>